<keyword evidence="5 11" id="KW-0227">DNA damage</keyword>
<dbReference type="Gene3D" id="1.10.1420.10">
    <property type="match status" value="2"/>
</dbReference>
<dbReference type="GO" id="GO:0051053">
    <property type="term" value="P:negative regulation of DNA metabolic process"/>
    <property type="evidence" value="ECO:0007669"/>
    <property type="project" value="UniProtKB-ARBA"/>
</dbReference>
<name>A0A8H4QTP5_9AGAR</name>
<dbReference type="InterPro" id="IPR032642">
    <property type="entry name" value="Msh2_ATP-bd"/>
</dbReference>
<evidence type="ECO:0000259" key="12">
    <source>
        <dbReference type="PROSITE" id="PS00486"/>
    </source>
</evidence>
<dbReference type="Pfam" id="PF05190">
    <property type="entry name" value="MutS_IV"/>
    <property type="match status" value="1"/>
</dbReference>
<dbReference type="GO" id="GO:0140664">
    <property type="term" value="F:ATP-dependent DNA damage sensor activity"/>
    <property type="evidence" value="ECO:0007669"/>
    <property type="project" value="InterPro"/>
</dbReference>
<dbReference type="FunFam" id="3.30.420.110:FF:000002">
    <property type="entry name" value="DNA mismatch repair protein"/>
    <property type="match status" value="1"/>
</dbReference>
<dbReference type="Pfam" id="PF00488">
    <property type="entry name" value="MutS_V"/>
    <property type="match status" value="1"/>
</dbReference>
<keyword evidence="6" id="KW-0067">ATP-binding</keyword>
<dbReference type="SMART" id="SM00533">
    <property type="entry name" value="MUTSd"/>
    <property type="match status" value="1"/>
</dbReference>
<keyword evidence="9" id="KW-0539">Nucleus</keyword>
<dbReference type="InterPro" id="IPR011184">
    <property type="entry name" value="DNA_mismatch_repair_Msh2"/>
</dbReference>
<organism evidence="13 14">
    <name type="scientific">Agrocybe pediades</name>
    <dbReference type="NCBI Taxonomy" id="84607"/>
    <lineage>
        <taxon>Eukaryota</taxon>
        <taxon>Fungi</taxon>
        <taxon>Dikarya</taxon>
        <taxon>Basidiomycota</taxon>
        <taxon>Agaricomycotina</taxon>
        <taxon>Agaricomycetes</taxon>
        <taxon>Agaricomycetidae</taxon>
        <taxon>Agaricales</taxon>
        <taxon>Agaricineae</taxon>
        <taxon>Strophariaceae</taxon>
        <taxon>Agrocybe</taxon>
    </lineage>
</organism>
<evidence type="ECO:0000256" key="1">
    <source>
        <dbReference type="ARBA" id="ARBA00004123"/>
    </source>
</evidence>
<comment type="subcellular location">
    <subcellularLocation>
        <location evidence="1">Nucleus</location>
    </subcellularLocation>
</comment>
<dbReference type="Pfam" id="PF01624">
    <property type="entry name" value="MutS_I"/>
    <property type="match status" value="1"/>
</dbReference>
<dbReference type="AlphaFoldDB" id="A0A8H4QTP5"/>
<dbReference type="GO" id="GO:0030983">
    <property type="term" value="F:mismatched DNA binding"/>
    <property type="evidence" value="ECO:0007669"/>
    <property type="project" value="InterPro"/>
</dbReference>
<keyword evidence="4 11" id="KW-0547">Nucleotide-binding</keyword>
<evidence type="ECO:0000256" key="4">
    <source>
        <dbReference type="ARBA" id="ARBA00022741"/>
    </source>
</evidence>
<evidence type="ECO:0000313" key="13">
    <source>
        <dbReference type="EMBL" id="KAF4616671.1"/>
    </source>
</evidence>
<keyword evidence="14" id="KW-1185">Reference proteome</keyword>
<dbReference type="SUPFAM" id="SSF52540">
    <property type="entry name" value="P-loop containing nucleoside triphosphate hydrolases"/>
    <property type="match status" value="1"/>
</dbReference>
<dbReference type="InterPro" id="IPR036187">
    <property type="entry name" value="DNA_mismatch_repair_MutS_sf"/>
</dbReference>
<dbReference type="Gene3D" id="3.40.50.300">
    <property type="entry name" value="P-loop containing nucleotide triphosphate hydrolases"/>
    <property type="match status" value="1"/>
</dbReference>
<evidence type="ECO:0000256" key="9">
    <source>
        <dbReference type="ARBA" id="ARBA00023242"/>
    </source>
</evidence>
<evidence type="ECO:0000256" key="3">
    <source>
        <dbReference type="ARBA" id="ARBA00019549"/>
    </source>
</evidence>
<dbReference type="PIRSF" id="PIRSF005813">
    <property type="entry name" value="MSH2"/>
    <property type="match status" value="1"/>
</dbReference>
<dbReference type="InterPro" id="IPR016151">
    <property type="entry name" value="DNA_mismatch_repair_MutS_N"/>
</dbReference>
<evidence type="ECO:0000256" key="10">
    <source>
        <dbReference type="ARBA" id="ARBA00073545"/>
    </source>
</evidence>
<gene>
    <name evidence="13" type="ORF">D9613_008625</name>
</gene>
<evidence type="ECO:0000256" key="2">
    <source>
        <dbReference type="ARBA" id="ARBA00006271"/>
    </source>
</evidence>
<dbReference type="NCBIfam" id="NF003810">
    <property type="entry name" value="PRK05399.1"/>
    <property type="match status" value="1"/>
</dbReference>
<sequence>MSQILQSKSPEAGTLRLFHRTVGGDSFYAAYGADALFVAQHWYHTNSVIKYLGAGRPTGLPTVSLKTSIAYTILREALTTKQLRVEIWEPEAIQGKKSSKFRLDKEASPGNLQAVEDLLFTHSDITSSPIVMAIKLATAPLAESSSTRLKSVGVAFADTTSRQIGVADFTDNDLFSNLELSAKEAIIPTGTSSGNTDRDLDLNKLKALLDRCGVVVTERKPSDFTVKNLPQDLPRLLKTTGDSDSSLDSSAMIPQMTLPIAPSALSALIAYLSLLGDPSNHNMYTIKTHDLSQYMRLDASALRALNLVEGPNKSSSNQNTTLFGVLNKCKTAQGARLLGTWLKQPLINLHEIQKRQRLVELFAEDTNTRRTLQDEHMKAMPDLLRICKKFMKGVATLEDVVRVYQVVLKLPGMTETLSNVDQPLEEASGFLEEMYLKDLRDCGSSLEKYSEMVEQTLDLKELDNHNYVIKPDYDPHLQELAHKLRQVRDGLDEEHSKTSEDLGLELDKKLHLENNQVYGYCFRLTKNDAKALSKSYIELGTNKSGVYFTTKTLKKHAEDYKELSAAYAKTQSGLVKEVIQIAATYAPVLETLNNLLAHLDVILSFAHLAVNCQYTKPEVLQKGSGSILLKDARHPCLEMQDGIEFIPNDVEMVKDESEFQIITGPNMGGKSTYIRQVGVIVLMAQIGCFVPCTSARLPVFDSILCRVGAGDSQLKGVSTFMAEMLETATILRSATKDSLVIIDELGRGTSTYDGFGLAWAISEHIASHIHAFCLFATHFHELTNLDQQIPHVKNLHVVAHVTESTDSFREDDIALLYKVQPGISDQSFGIHVAKLANFPDEVIKLAKKNAQELEDFHEDKPKISFAPDVVDAGIDAMQSFFRDWAGSQAQEDVDMDMDVDGSVESQLADLKRHVEKMRPLISSNPWLQSVITEL</sequence>
<dbReference type="PANTHER" id="PTHR11361">
    <property type="entry name" value="DNA MISMATCH REPAIR PROTEIN MUTS FAMILY MEMBER"/>
    <property type="match status" value="1"/>
</dbReference>
<feature type="domain" description="DNA mismatch repair proteins mutS family" evidence="12">
    <location>
        <begin position="738"/>
        <end position="754"/>
    </location>
</feature>
<dbReference type="FunFam" id="1.10.1420.10:FF:000003">
    <property type="entry name" value="DNA mismatch repair protein"/>
    <property type="match status" value="1"/>
</dbReference>
<dbReference type="EMBL" id="JAACJL010000031">
    <property type="protein sequence ID" value="KAF4616671.1"/>
    <property type="molecule type" value="Genomic_DNA"/>
</dbReference>
<dbReference type="CDD" id="cd03285">
    <property type="entry name" value="ABC_MSH2_euk"/>
    <property type="match status" value="1"/>
</dbReference>
<keyword evidence="7 11" id="KW-0238">DNA-binding</keyword>
<evidence type="ECO:0000313" key="14">
    <source>
        <dbReference type="Proteomes" id="UP000521872"/>
    </source>
</evidence>
<dbReference type="FunFam" id="3.40.50.300:FF:000925">
    <property type="entry name" value="DNA mismatch repair protein MSH2"/>
    <property type="match status" value="1"/>
</dbReference>
<dbReference type="Pfam" id="PF05188">
    <property type="entry name" value="MutS_II"/>
    <property type="match status" value="1"/>
</dbReference>
<dbReference type="InterPro" id="IPR007860">
    <property type="entry name" value="DNA_mmatch_repair_MutS_con_dom"/>
</dbReference>
<dbReference type="InterPro" id="IPR036678">
    <property type="entry name" value="MutS_con_dom_sf"/>
</dbReference>
<comment type="caution">
    <text evidence="13">The sequence shown here is derived from an EMBL/GenBank/DDBJ whole genome shotgun (WGS) entry which is preliminary data.</text>
</comment>
<keyword evidence="8 11" id="KW-0234">DNA repair</keyword>
<dbReference type="InterPro" id="IPR007695">
    <property type="entry name" value="DNA_mismatch_repair_MutS-lik_N"/>
</dbReference>
<evidence type="ECO:0000256" key="8">
    <source>
        <dbReference type="ARBA" id="ARBA00023204"/>
    </source>
</evidence>
<dbReference type="SUPFAM" id="SSF48334">
    <property type="entry name" value="DNA repair protein MutS, domain III"/>
    <property type="match status" value="1"/>
</dbReference>
<evidence type="ECO:0000256" key="5">
    <source>
        <dbReference type="ARBA" id="ARBA00022763"/>
    </source>
</evidence>
<dbReference type="PANTHER" id="PTHR11361:SF35">
    <property type="entry name" value="DNA MISMATCH REPAIR PROTEIN MSH2"/>
    <property type="match status" value="1"/>
</dbReference>
<dbReference type="Pfam" id="PF05192">
    <property type="entry name" value="MutS_III"/>
    <property type="match status" value="1"/>
</dbReference>
<dbReference type="Proteomes" id="UP000521872">
    <property type="component" value="Unassembled WGS sequence"/>
</dbReference>
<comment type="similarity">
    <text evidence="2 11">Belongs to the DNA mismatch repair MutS family.</text>
</comment>
<protein>
    <recommendedName>
        <fullName evidence="10">DNA mismatch repair protein MSH2</fullName>
    </recommendedName>
    <alternativeName>
        <fullName evidence="3">DNA mismatch repair protein Msh2</fullName>
    </alternativeName>
</protein>
<evidence type="ECO:0000256" key="7">
    <source>
        <dbReference type="ARBA" id="ARBA00023125"/>
    </source>
</evidence>
<dbReference type="InterPro" id="IPR027417">
    <property type="entry name" value="P-loop_NTPase"/>
</dbReference>
<dbReference type="Gene3D" id="3.40.1170.10">
    <property type="entry name" value="DNA repair protein MutS, domain I"/>
    <property type="match status" value="1"/>
</dbReference>
<dbReference type="PROSITE" id="PS00486">
    <property type="entry name" value="DNA_MISMATCH_REPAIR_2"/>
    <property type="match status" value="1"/>
</dbReference>
<comment type="function">
    <text evidence="11">Component of the post-replicative DNA mismatch repair system (MMR).</text>
</comment>
<dbReference type="InterPro" id="IPR000432">
    <property type="entry name" value="DNA_mismatch_repair_MutS_C"/>
</dbReference>
<dbReference type="SUPFAM" id="SSF53150">
    <property type="entry name" value="DNA repair protein MutS, domain II"/>
    <property type="match status" value="1"/>
</dbReference>
<proteinExistence type="inferred from homology"/>
<accession>A0A8H4QTP5</accession>
<dbReference type="Gene3D" id="3.30.420.110">
    <property type="entry name" value="MutS, connector domain"/>
    <property type="match status" value="1"/>
</dbReference>
<dbReference type="InterPro" id="IPR007696">
    <property type="entry name" value="DNA_mismatch_repair_MutS_core"/>
</dbReference>
<dbReference type="GO" id="GO:0032301">
    <property type="term" value="C:MutSalpha complex"/>
    <property type="evidence" value="ECO:0007669"/>
    <property type="project" value="TreeGrafter"/>
</dbReference>
<dbReference type="GO" id="GO:0005524">
    <property type="term" value="F:ATP binding"/>
    <property type="evidence" value="ECO:0007669"/>
    <property type="project" value="UniProtKB-KW"/>
</dbReference>
<dbReference type="GO" id="GO:0006312">
    <property type="term" value="P:mitotic recombination"/>
    <property type="evidence" value="ECO:0007669"/>
    <property type="project" value="TreeGrafter"/>
</dbReference>
<dbReference type="InterPro" id="IPR045076">
    <property type="entry name" value="MutS"/>
</dbReference>
<dbReference type="InterPro" id="IPR007861">
    <property type="entry name" value="DNA_mismatch_repair_MutS_clamp"/>
</dbReference>
<dbReference type="SMART" id="SM00534">
    <property type="entry name" value="MUTSac"/>
    <property type="match status" value="1"/>
</dbReference>
<evidence type="ECO:0000256" key="6">
    <source>
        <dbReference type="ARBA" id="ARBA00022840"/>
    </source>
</evidence>
<evidence type="ECO:0000256" key="11">
    <source>
        <dbReference type="RuleBase" id="RU003756"/>
    </source>
</evidence>
<dbReference type="GO" id="GO:0006298">
    <property type="term" value="P:mismatch repair"/>
    <property type="evidence" value="ECO:0007669"/>
    <property type="project" value="InterPro"/>
</dbReference>
<reference evidence="13 14" key="1">
    <citation type="submission" date="2019-12" db="EMBL/GenBank/DDBJ databases">
        <authorList>
            <person name="Floudas D."/>
            <person name="Bentzer J."/>
            <person name="Ahren D."/>
            <person name="Johansson T."/>
            <person name="Persson P."/>
            <person name="Tunlid A."/>
        </authorList>
    </citation>
    <scope>NUCLEOTIDE SEQUENCE [LARGE SCALE GENOMIC DNA]</scope>
    <source>
        <strain evidence="13 14">CBS 102.39</strain>
    </source>
</reference>